<dbReference type="OrthoDB" id="126772at2759"/>
<name>A0A8B8EYL3_CRAVI</name>
<keyword evidence="1" id="KW-0646">Protease inhibitor</keyword>
<dbReference type="GO" id="GO:0004867">
    <property type="term" value="F:serine-type endopeptidase inhibitor activity"/>
    <property type="evidence" value="ECO:0007669"/>
    <property type="project" value="UniProtKB-KW"/>
</dbReference>
<dbReference type="InterPro" id="IPR002350">
    <property type="entry name" value="Kazal_dom"/>
</dbReference>
<feature type="chain" id="PRO_5033980462" evidence="4">
    <location>
        <begin position="19"/>
        <end position="148"/>
    </location>
</feature>
<dbReference type="PROSITE" id="PS51465">
    <property type="entry name" value="KAZAL_2"/>
    <property type="match status" value="2"/>
</dbReference>
<dbReference type="RefSeq" id="XP_022345089.1">
    <property type="nucleotide sequence ID" value="XM_022489381.1"/>
</dbReference>
<evidence type="ECO:0000256" key="2">
    <source>
        <dbReference type="ARBA" id="ARBA00022900"/>
    </source>
</evidence>
<dbReference type="PANTHER" id="PTHR10913">
    <property type="entry name" value="FOLLISTATIN-RELATED"/>
    <property type="match status" value="1"/>
</dbReference>
<gene>
    <name evidence="7" type="primary">LOC111137748</name>
</gene>
<feature type="domain" description="Kazal-like" evidence="5">
    <location>
        <begin position="20"/>
        <end position="76"/>
    </location>
</feature>
<keyword evidence="4" id="KW-0732">Signal</keyword>
<proteinExistence type="predicted"/>
<evidence type="ECO:0000313" key="6">
    <source>
        <dbReference type="Proteomes" id="UP000694844"/>
    </source>
</evidence>
<dbReference type="InterPro" id="IPR050653">
    <property type="entry name" value="Prot_Inhib_GrowthFact_Antg"/>
</dbReference>
<evidence type="ECO:0000259" key="5">
    <source>
        <dbReference type="PROSITE" id="PS51465"/>
    </source>
</evidence>
<dbReference type="Pfam" id="PF07648">
    <property type="entry name" value="Kazal_2"/>
    <property type="match status" value="1"/>
</dbReference>
<evidence type="ECO:0000256" key="4">
    <source>
        <dbReference type="SAM" id="SignalP"/>
    </source>
</evidence>
<accession>A0A8B8EYL3</accession>
<dbReference type="Proteomes" id="UP000694844">
    <property type="component" value="Chromosome 5"/>
</dbReference>
<evidence type="ECO:0000256" key="3">
    <source>
        <dbReference type="ARBA" id="ARBA00023157"/>
    </source>
</evidence>
<protein>
    <submittedName>
        <fullName evidence="7">Agrin-like</fullName>
    </submittedName>
</protein>
<dbReference type="Gene3D" id="3.30.60.30">
    <property type="match status" value="2"/>
</dbReference>
<dbReference type="PANTHER" id="PTHR10913:SF45">
    <property type="entry name" value="FOLLISTATIN, ISOFORM A-RELATED"/>
    <property type="match status" value="1"/>
</dbReference>
<feature type="signal peptide" evidence="4">
    <location>
        <begin position="1"/>
        <end position="18"/>
    </location>
</feature>
<dbReference type="AlphaFoldDB" id="A0A8B8EYL3"/>
<dbReference type="KEGG" id="cvn:111137748"/>
<reference evidence="7" key="1">
    <citation type="submission" date="2025-08" db="UniProtKB">
        <authorList>
            <consortium name="RefSeq"/>
        </authorList>
    </citation>
    <scope>IDENTIFICATION</scope>
    <source>
        <tissue evidence="7">Whole sample</tissue>
    </source>
</reference>
<evidence type="ECO:0000313" key="7">
    <source>
        <dbReference type="RefSeq" id="XP_022345089.1"/>
    </source>
</evidence>
<dbReference type="CDD" id="cd00104">
    <property type="entry name" value="KAZAL_FS"/>
    <property type="match status" value="2"/>
</dbReference>
<dbReference type="SMART" id="SM00280">
    <property type="entry name" value="KAZAL"/>
    <property type="match status" value="2"/>
</dbReference>
<dbReference type="InterPro" id="IPR036058">
    <property type="entry name" value="Kazal_dom_sf"/>
</dbReference>
<evidence type="ECO:0000256" key="1">
    <source>
        <dbReference type="ARBA" id="ARBA00022690"/>
    </source>
</evidence>
<keyword evidence="6" id="KW-1185">Reference proteome</keyword>
<dbReference type="GO" id="GO:0005576">
    <property type="term" value="C:extracellular region"/>
    <property type="evidence" value="ECO:0007669"/>
    <property type="project" value="TreeGrafter"/>
</dbReference>
<feature type="domain" description="Kazal-like" evidence="5">
    <location>
        <begin position="89"/>
        <end position="144"/>
    </location>
</feature>
<sequence>MRAVVLLAILSSVVIVYAVRKRLAHCSLLMQQVCYTQGHDPQCGTNNFTYYNKCEFSQAHCKDPYLHLAHSGPCDGNSHNSNLTHGQELVFEIFCKSVTSHSCSDDFSEVCASDGNTYINHCFFETHRCLHPDLYIVSETPCSAGPVG</sequence>
<keyword evidence="3" id="KW-1015">Disulfide bond</keyword>
<dbReference type="GeneID" id="111137748"/>
<organism evidence="6 7">
    <name type="scientific">Crassostrea virginica</name>
    <name type="common">Eastern oyster</name>
    <dbReference type="NCBI Taxonomy" id="6565"/>
    <lineage>
        <taxon>Eukaryota</taxon>
        <taxon>Metazoa</taxon>
        <taxon>Spiralia</taxon>
        <taxon>Lophotrochozoa</taxon>
        <taxon>Mollusca</taxon>
        <taxon>Bivalvia</taxon>
        <taxon>Autobranchia</taxon>
        <taxon>Pteriomorphia</taxon>
        <taxon>Ostreida</taxon>
        <taxon>Ostreoidea</taxon>
        <taxon>Ostreidae</taxon>
        <taxon>Crassostrea</taxon>
    </lineage>
</organism>
<keyword evidence="2" id="KW-0722">Serine protease inhibitor</keyword>
<dbReference type="Pfam" id="PF00050">
    <property type="entry name" value="Kazal_1"/>
    <property type="match status" value="1"/>
</dbReference>
<dbReference type="SUPFAM" id="SSF100895">
    <property type="entry name" value="Kazal-type serine protease inhibitors"/>
    <property type="match status" value="2"/>
</dbReference>